<protein>
    <submittedName>
        <fullName evidence="2">Fur family transcriptional regulator, ferric uptake regulator</fullName>
    </submittedName>
</protein>
<name>A0A1I6XHD5_9FLAO</name>
<keyword evidence="3" id="KW-1185">Reference proteome</keyword>
<dbReference type="GO" id="GO:0045892">
    <property type="term" value="P:negative regulation of DNA-templated transcription"/>
    <property type="evidence" value="ECO:0007669"/>
    <property type="project" value="TreeGrafter"/>
</dbReference>
<dbReference type="RefSeq" id="WP_090245314.1">
    <property type="nucleotide sequence ID" value="NZ_FPAS01000001.1"/>
</dbReference>
<keyword evidence="1" id="KW-0862">Zinc</keyword>
<dbReference type="Proteomes" id="UP000236454">
    <property type="component" value="Unassembled WGS sequence"/>
</dbReference>
<evidence type="ECO:0000313" key="2">
    <source>
        <dbReference type="EMBL" id="SFT37517.1"/>
    </source>
</evidence>
<feature type="binding site" evidence="1">
    <location>
        <position position="88"/>
    </location>
    <ligand>
        <name>Zn(2+)</name>
        <dbReference type="ChEBI" id="CHEBI:29105"/>
    </ligand>
</feature>
<dbReference type="Gene3D" id="1.10.10.10">
    <property type="entry name" value="Winged helix-like DNA-binding domain superfamily/Winged helix DNA-binding domain"/>
    <property type="match status" value="1"/>
</dbReference>
<feature type="binding site" evidence="1">
    <location>
        <position position="122"/>
    </location>
    <ligand>
        <name>Zn(2+)</name>
        <dbReference type="ChEBI" id="CHEBI:29105"/>
    </ligand>
</feature>
<dbReference type="InterPro" id="IPR036388">
    <property type="entry name" value="WH-like_DNA-bd_sf"/>
</dbReference>
<dbReference type="PANTHER" id="PTHR33202">
    <property type="entry name" value="ZINC UPTAKE REGULATION PROTEIN"/>
    <property type="match status" value="1"/>
</dbReference>
<gene>
    <name evidence="2" type="ORF">SAMN05216474_0191</name>
</gene>
<dbReference type="InterPro" id="IPR036390">
    <property type="entry name" value="WH_DNA-bd_sf"/>
</dbReference>
<dbReference type="GO" id="GO:0008270">
    <property type="term" value="F:zinc ion binding"/>
    <property type="evidence" value="ECO:0007669"/>
    <property type="project" value="TreeGrafter"/>
</dbReference>
<sequence>MKRRNTKNSQEVLEILQKEEAAVSHEKIMAQLEGVDRATIYRILNRFHEDGKVHKIVGDDGKQYFALCLNCGESKHVHNHFHFRCVQCNEVVCLDKEISLQMPEGYIAENFNGVISGVCKKCNS</sequence>
<dbReference type="OrthoDB" id="594893at2"/>
<keyword evidence="1" id="KW-0479">Metal-binding</keyword>
<dbReference type="PANTHER" id="PTHR33202:SF7">
    <property type="entry name" value="FERRIC UPTAKE REGULATION PROTEIN"/>
    <property type="match status" value="1"/>
</dbReference>
<evidence type="ECO:0000256" key="1">
    <source>
        <dbReference type="PIRSR" id="PIRSR602481-1"/>
    </source>
</evidence>
<dbReference type="GO" id="GO:0003700">
    <property type="term" value="F:DNA-binding transcription factor activity"/>
    <property type="evidence" value="ECO:0007669"/>
    <property type="project" value="InterPro"/>
</dbReference>
<dbReference type="InterPro" id="IPR002481">
    <property type="entry name" value="FUR"/>
</dbReference>
<dbReference type="GO" id="GO:0000976">
    <property type="term" value="F:transcription cis-regulatory region binding"/>
    <property type="evidence" value="ECO:0007669"/>
    <property type="project" value="TreeGrafter"/>
</dbReference>
<feature type="binding site" evidence="1">
    <location>
        <position position="119"/>
    </location>
    <ligand>
        <name>Zn(2+)</name>
        <dbReference type="ChEBI" id="CHEBI:29105"/>
    </ligand>
</feature>
<evidence type="ECO:0000313" key="3">
    <source>
        <dbReference type="Proteomes" id="UP000236454"/>
    </source>
</evidence>
<dbReference type="GO" id="GO:1900376">
    <property type="term" value="P:regulation of secondary metabolite biosynthetic process"/>
    <property type="evidence" value="ECO:0007669"/>
    <property type="project" value="TreeGrafter"/>
</dbReference>
<dbReference type="SUPFAM" id="SSF46785">
    <property type="entry name" value="Winged helix' DNA-binding domain"/>
    <property type="match status" value="1"/>
</dbReference>
<dbReference type="STRING" id="477690.SAMN05216474_0191"/>
<dbReference type="AlphaFoldDB" id="A0A1I6XHD5"/>
<reference evidence="2 3" key="1">
    <citation type="submission" date="2016-10" db="EMBL/GenBank/DDBJ databases">
        <authorList>
            <person name="de Groot N.N."/>
        </authorList>
    </citation>
    <scope>NUCLEOTIDE SEQUENCE [LARGE SCALE GENOMIC DNA]</scope>
    <source>
        <strain evidence="2 3">CGMCC 1.7005</strain>
    </source>
</reference>
<dbReference type="Pfam" id="PF01475">
    <property type="entry name" value="FUR"/>
    <property type="match status" value="1"/>
</dbReference>
<accession>A0A1I6XHD5</accession>
<comment type="cofactor">
    <cofactor evidence="1">
        <name>Zn(2+)</name>
        <dbReference type="ChEBI" id="CHEBI:29105"/>
    </cofactor>
    <text evidence="1">Binds 1 zinc ion per subunit.</text>
</comment>
<organism evidence="2 3">
    <name type="scientific">Lishizhenia tianjinensis</name>
    <dbReference type="NCBI Taxonomy" id="477690"/>
    <lineage>
        <taxon>Bacteria</taxon>
        <taxon>Pseudomonadati</taxon>
        <taxon>Bacteroidota</taxon>
        <taxon>Flavobacteriia</taxon>
        <taxon>Flavobacteriales</taxon>
        <taxon>Crocinitomicaceae</taxon>
        <taxon>Lishizhenia</taxon>
    </lineage>
</organism>
<proteinExistence type="predicted"/>
<dbReference type="EMBL" id="FPAS01000001">
    <property type="protein sequence ID" value="SFT37517.1"/>
    <property type="molecule type" value="Genomic_DNA"/>
</dbReference>
<feature type="binding site" evidence="1">
    <location>
        <position position="85"/>
    </location>
    <ligand>
        <name>Zn(2+)</name>
        <dbReference type="ChEBI" id="CHEBI:29105"/>
    </ligand>
</feature>